<dbReference type="RefSeq" id="WP_161049485.1">
    <property type="nucleotide sequence ID" value="NZ_WWCR01000004.1"/>
</dbReference>
<organism evidence="3 4">
    <name type="scientific">Duganella margarita</name>
    <dbReference type="NCBI Taxonomy" id="2692170"/>
    <lineage>
        <taxon>Bacteria</taxon>
        <taxon>Pseudomonadati</taxon>
        <taxon>Pseudomonadota</taxon>
        <taxon>Betaproteobacteria</taxon>
        <taxon>Burkholderiales</taxon>
        <taxon>Oxalobacteraceae</taxon>
        <taxon>Telluria group</taxon>
        <taxon>Duganella</taxon>
    </lineage>
</organism>
<name>A0A7X4KEZ9_9BURK</name>
<dbReference type="NCBIfam" id="TIGR02595">
    <property type="entry name" value="PEP_CTERM"/>
    <property type="match status" value="1"/>
</dbReference>
<dbReference type="InterPro" id="IPR013424">
    <property type="entry name" value="Ice-binding_C"/>
</dbReference>
<dbReference type="Proteomes" id="UP000469734">
    <property type="component" value="Unassembled WGS sequence"/>
</dbReference>
<evidence type="ECO:0000259" key="2">
    <source>
        <dbReference type="Pfam" id="PF07589"/>
    </source>
</evidence>
<keyword evidence="1" id="KW-0732">Signal</keyword>
<evidence type="ECO:0000313" key="3">
    <source>
        <dbReference type="EMBL" id="MYM71871.1"/>
    </source>
</evidence>
<dbReference type="Pfam" id="PF07589">
    <property type="entry name" value="PEP-CTERM"/>
    <property type="match status" value="1"/>
</dbReference>
<proteinExistence type="predicted"/>
<protein>
    <submittedName>
        <fullName evidence="3">PEP-CTERM sorting domain-containing protein</fullName>
    </submittedName>
</protein>
<feature type="signal peptide" evidence="1">
    <location>
        <begin position="1"/>
        <end position="24"/>
    </location>
</feature>
<dbReference type="NCBIfam" id="NF038126">
    <property type="entry name" value="PEP_CTERM_FxDxF"/>
    <property type="match status" value="1"/>
</dbReference>
<dbReference type="EMBL" id="WWCR01000004">
    <property type="protein sequence ID" value="MYM71871.1"/>
    <property type="molecule type" value="Genomic_DNA"/>
</dbReference>
<evidence type="ECO:0000313" key="4">
    <source>
        <dbReference type="Proteomes" id="UP000469734"/>
    </source>
</evidence>
<comment type="caution">
    <text evidence="3">The sequence shown here is derived from an EMBL/GenBank/DDBJ whole genome shotgun (WGS) entry which is preliminary data.</text>
</comment>
<evidence type="ECO:0000256" key="1">
    <source>
        <dbReference type="SAM" id="SignalP"/>
    </source>
</evidence>
<reference evidence="3 4" key="1">
    <citation type="submission" date="2019-12" db="EMBL/GenBank/DDBJ databases">
        <title>Novel species isolated from a subtropical stream in China.</title>
        <authorList>
            <person name="Lu H."/>
        </authorList>
    </citation>
    <scope>NUCLEOTIDE SEQUENCE [LARGE SCALE GENOMIC DNA]</scope>
    <source>
        <strain evidence="3 4">FT134W</strain>
    </source>
</reference>
<feature type="domain" description="Ice-binding protein C-terminal" evidence="2">
    <location>
        <begin position="161"/>
        <end position="185"/>
    </location>
</feature>
<accession>A0A7X4KEZ9</accession>
<feature type="chain" id="PRO_5031296143" evidence="1">
    <location>
        <begin position="25"/>
        <end position="190"/>
    </location>
</feature>
<gene>
    <name evidence="3" type="ORF">GTP56_06615</name>
</gene>
<sequence length="190" mass="19676">MKIKSILLASMIVGANLIGASAFAAEKTVNLSLVSDMEGGFNAHFGNDFNSTDVNSVFSDKYKFTLSGAYDSAASVTSSFLKSGTIKDLLITSFNIVQYDPLTSSVLHTYTGINTTGGTTDNWELSASGLTAGSYYVQVGGKVVGNGGGSYGTDLAISMAPVPEPETYAMLGLGLGLMGVVARRKKAKAA</sequence>
<dbReference type="AlphaFoldDB" id="A0A7X4KEZ9"/>